<dbReference type="PANTHER" id="PTHR36441:SF1">
    <property type="entry name" value="DUF503 DOMAIN-CONTAINING PROTEIN"/>
    <property type="match status" value="1"/>
</dbReference>
<dbReference type="Pfam" id="PF04456">
    <property type="entry name" value="DUF503"/>
    <property type="match status" value="1"/>
</dbReference>
<reference evidence="1 2" key="1">
    <citation type="submission" date="2007-05" db="EMBL/GenBank/DDBJ databases">
        <title>Complete sequence of Geobacter uraniireducens Rf4.</title>
        <authorList>
            <consortium name="US DOE Joint Genome Institute"/>
            <person name="Copeland A."/>
            <person name="Lucas S."/>
            <person name="Lapidus A."/>
            <person name="Barry K."/>
            <person name="Detter J.C."/>
            <person name="Glavina del Rio T."/>
            <person name="Hammon N."/>
            <person name="Israni S."/>
            <person name="Dalin E."/>
            <person name="Tice H."/>
            <person name="Pitluck S."/>
            <person name="Chertkov O."/>
            <person name="Brettin T."/>
            <person name="Bruce D."/>
            <person name="Han C."/>
            <person name="Schmutz J."/>
            <person name="Larimer F."/>
            <person name="Land M."/>
            <person name="Hauser L."/>
            <person name="Kyrpides N."/>
            <person name="Mikhailova N."/>
            <person name="Shelobolina E."/>
            <person name="Aklujkar M."/>
            <person name="Lovley D."/>
            <person name="Richardson P."/>
        </authorList>
    </citation>
    <scope>NUCLEOTIDE SEQUENCE [LARGE SCALE GENOMIC DNA]</scope>
    <source>
        <strain evidence="1 2">Rf4</strain>
    </source>
</reference>
<dbReference type="OrthoDB" id="9809023at2"/>
<dbReference type="KEGG" id="gur:Gura_1452"/>
<dbReference type="Gene3D" id="3.30.70.1120">
    <property type="entry name" value="TT1725-like"/>
    <property type="match status" value="1"/>
</dbReference>
<protein>
    <recommendedName>
        <fullName evidence="3">DUF503 domain-containing protein</fullName>
    </recommendedName>
</protein>
<dbReference type="Proteomes" id="UP000006695">
    <property type="component" value="Chromosome"/>
</dbReference>
<dbReference type="RefSeq" id="WP_011938367.1">
    <property type="nucleotide sequence ID" value="NC_009483.1"/>
</dbReference>
<dbReference type="InterPro" id="IPR007546">
    <property type="entry name" value="DUF503"/>
</dbReference>
<dbReference type="InterPro" id="IPR036746">
    <property type="entry name" value="TT1725-like_sf"/>
</dbReference>
<dbReference type="HOGENOM" id="CLU_149981_2_1_7"/>
<gene>
    <name evidence="1" type="ordered locus">Gura_1452</name>
</gene>
<keyword evidence="2" id="KW-1185">Reference proteome</keyword>
<organism evidence="1 2">
    <name type="scientific">Geotalea uraniireducens (strain Rf4)</name>
    <name type="common">Geobacter uraniireducens</name>
    <dbReference type="NCBI Taxonomy" id="351605"/>
    <lineage>
        <taxon>Bacteria</taxon>
        <taxon>Pseudomonadati</taxon>
        <taxon>Thermodesulfobacteriota</taxon>
        <taxon>Desulfuromonadia</taxon>
        <taxon>Geobacterales</taxon>
        <taxon>Geobacteraceae</taxon>
        <taxon>Geotalea</taxon>
    </lineage>
</organism>
<name>A5GDZ5_GEOUR</name>
<sequence>MRVYTAIFQLHLPSRSLKGKRSIVKSILARARSRFNVAAAEVDRQDEHGTAIIAFVTVAENGLQARRLLEELEAWLVDERPDVDVAAVEIEER</sequence>
<dbReference type="SUPFAM" id="SSF103007">
    <property type="entry name" value="Hypothetical protein TT1725"/>
    <property type="match status" value="1"/>
</dbReference>
<dbReference type="AlphaFoldDB" id="A5GDZ5"/>
<evidence type="ECO:0008006" key="3">
    <source>
        <dbReference type="Google" id="ProtNLM"/>
    </source>
</evidence>
<dbReference type="PANTHER" id="PTHR36441">
    <property type="entry name" value="HYPOTHETICAL CYTOSOLIC PROTEIN"/>
    <property type="match status" value="1"/>
</dbReference>
<evidence type="ECO:0000313" key="1">
    <source>
        <dbReference type="EMBL" id="ABQ25651.1"/>
    </source>
</evidence>
<dbReference type="EMBL" id="CP000698">
    <property type="protein sequence ID" value="ABQ25651.1"/>
    <property type="molecule type" value="Genomic_DNA"/>
</dbReference>
<accession>A5GDZ5</accession>
<dbReference type="STRING" id="351605.Gura_1452"/>
<evidence type="ECO:0000313" key="2">
    <source>
        <dbReference type="Proteomes" id="UP000006695"/>
    </source>
</evidence>
<proteinExistence type="predicted"/>